<evidence type="ECO:0000313" key="2">
    <source>
        <dbReference type="EMBL" id="CAH9147883.1"/>
    </source>
</evidence>
<proteinExistence type="predicted"/>
<comment type="caution">
    <text evidence="2">The sequence shown here is derived from an EMBL/GenBank/DDBJ whole genome shotgun (WGS) entry which is preliminary data.</text>
</comment>
<feature type="region of interest" description="Disordered" evidence="1">
    <location>
        <begin position="122"/>
        <end position="147"/>
    </location>
</feature>
<evidence type="ECO:0000313" key="3">
    <source>
        <dbReference type="Proteomes" id="UP001152523"/>
    </source>
</evidence>
<name>A0AAV0GKL0_9ASTE</name>
<evidence type="ECO:0000256" key="1">
    <source>
        <dbReference type="SAM" id="MobiDB-lite"/>
    </source>
</evidence>
<accession>A0AAV0GKL0</accession>
<dbReference type="EMBL" id="CAMAPF010001140">
    <property type="protein sequence ID" value="CAH9147883.1"/>
    <property type="molecule type" value="Genomic_DNA"/>
</dbReference>
<sequence>MRVRMVHMMFTTNKSLLDTSLLHHKNQQQLSILSNHQKCQDSFKSNCQLSSEVNHLFPLCDRRDLLKSNLFLPCHLHNGGDKGRVIKFEDESHARLEINRTHALKAPSEFIQADQEQLLEGKDYKQDFEDSSNPDIKEQIAKKTSKG</sequence>
<gene>
    <name evidence="2" type="ORF">CEPIT_LOCUS44070</name>
</gene>
<dbReference type="Proteomes" id="UP001152523">
    <property type="component" value="Unassembled WGS sequence"/>
</dbReference>
<keyword evidence="3" id="KW-1185">Reference proteome</keyword>
<organism evidence="2 3">
    <name type="scientific">Cuscuta epithymum</name>
    <dbReference type="NCBI Taxonomy" id="186058"/>
    <lineage>
        <taxon>Eukaryota</taxon>
        <taxon>Viridiplantae</taxon>
        <taxon>Streptophyta</taxon>
        <taxon>Embryophyta</taxon>
        <taxon>Tracheophyta</taxon>
        <taxon>Spermatophyta</taxon>
        <taxon>Magnoliopsida</taxon>
        <taxon>eudicotyledons</taxon>
        <taxon>Gunneridae</taxon>
        <taxon>Pentapetalae</taxon>
        <taxon>asterids</taxon>
        <taxon>lamiids</taxon>
        <taxon>Solanales</taxon>
        <taxon>Convolvulaceae</taxon>
        <taxon>Cuscuteae</taxon>
        <taxon>Cuscuta</taxon>
        <taxon>Cuscuta subgen. Cuscuta</taxon>
    </lineage>
</organism>
<reference evidence="2" key="1">
    <citation type="submission" date="2022-07" db="EMBL/GenBank/DDBJ databases">
        <authorList>
            <person name="Macas J."/>
            <person name="Novak P."/>
            <person name="Neumann P."/>
        </authorList>
    </citation>
    <scope>NUCLEOTIDE SEQUENCE</scope>
</reference>
<protein>
    <submittedName>
        <fullName evidence="2">Uncharacterized protein</fullName>
    </submittedName>
</protein>
<feature type="non-terminal residue" evidence="2">
    <location>
        <position position="147"/>
    </location>
</feature>
<dbReference type="AlphaFoldDB" id="A0AAV0GKL0"/>